<dbReference type="PANTHER" id="PTHR48462:SF1">
    <property type="entry name" value="PROTEIN, PUTATIVE-RELATED"/>
    <property type="match status" value="1"/>
</dbReference>
<proteinExistence type="predicted"/>
<dbReference type="SUPFAM" id="SSF56672">
    <property type="entry name" value="DNA/RNA polymerases"/>
    <property type="match status" value="1"/>
</dbReference>
<feature type="region of interest" description="Disordered" evidence="1">
    <location>
        <begin position="45"/>
        <end position="65"/>
    </location>
</feature>
<dbReference type="RefSeq" id="XP_029654873.1">
    <property type="nucleotide sequence ID" value="XM_029799013.1"/>
</dbReference>
<gene>
    <name evidence="4" type="primary">LOC115228431</name>
</gene>
<name>A0A6P7TSZ9_9MOLL</name>
<evidence type="ECO:0000259" key="2">
    <source>
        <dbReference type="PROSITE" id="PS50878"/>
    </source>
</evidence>
<dbReference type="InterPro" id="IPR000477">
    <property type="entry name" value="RT_dom"/>
</dbReference>
<keyword evidence="3" id="KW-1185">Reference proteome</keyword>
<protein>
    <submittedName>
        <fullName evidence="4">Uncharacterized protein LOC115228431</fullName>
    </submittedName>
</protein>
<evidence type="ECO:0000313" key="4">
    <source>
        <dbReference type="RefSeq" id="XP_029654873.1"/>
    </source>
</evidence>
<accession>A0A6P7TSZ9</accession>
<reference evidence="4" key="1">
    <citation type="submission" date="2025-08" db="UniProtKB">
        <authorList>
            <consortium name="RefSeq"/>
        </authorList>
    </citation>
    <scope>IDENTIFICATION</scope>
</reference>
<feature type="domain" description="Reverse transcriptase" evidence="2">
    <location>
        <begin position="127"/>
        <end position="381"/>
    </location>
</feature>
<evidence type="ECO:0000256" key="1">
    <source>
        <dbReference type="SAM" id="MobiDB-lite"/>
    </source>
</evidence>
<organism evidence="3 4">
    <name type="scientific">Octopus sinensis</name>
    <name type="common">East Asian common octopus</name>
    <dbReference type="NCBI Taxonomy" id="2607531"/>
    <lineage>
        <taxon>Eukaryota</taxon>
        <taxon>Metazoa</taxon>
        <taxon>Spiralia</taxon>
        <taxon>Lophotrochozoa</taxon>
        <taxon>Mollusca</taxon>
        <taxon>Cephalopoda</taxon>
        <taxon>Coleoidea</taxon>
        <taxon>Octopodiformes</taxon>
        <taxon>Octopoda</taxon>
        <taxon>Incirrata</taxon>
        <taxon>Octopodidae</taxon>
        <taxon>Octopus</taxon>
    </lineage>
</organism>
<dbReference type="Pfam" id="PF00078">
    <property type="entry name" value="RVT_1"/>
    <property type="match status" value="1"/>
</dbReference>
<dbReference type="KEGG" id="osn:115228431"/>
<sequence length="601" mass="65121">METANRDSIRERVNAQLLEGNVAGAVRVLASDAKALEITPQVLGELKTKHPNPPDDQRPLIAHSDLPNSHASKEEVLDAINSLATGSCGGIDGLRPGHVKDMLSNHTCEAGQRLLSSLTALTNRILNAEIPEHARDLFFAANLTALRKKEGGIRPIAMGCFYRRLASKVACRQATKLLGSELRPIQLGVGVSGGCEAAVHATRKFISASQNQPNNLHLLIKLDLINAFNSVRRDVIFESIIRRSPFIARLVALAYGRPSLFIAGDHSISSCNGVQQGDPLGPLLFVLAIDPVARSVSSVFNAWYLDDATIGGTLESVLDDLRILIPALHAIGLDINPRKSEIFNISYDVHRFSVAHCSIESLLPNIHVTSPGNLKILGSTIFHSGVVSTLSEKTSNLASMSCNLGIINSHSALFLLRNCFAIPKLLFTLRSAPCFANPESLSRFDHSLRTCLESICNAPFDDLGWEQAILPISHGGIGARSATDLFLPAFLSSTHATSTLVQEILQPFSESSLDTESVAAKSRWLGLSLELPQNPHAQVEWDRILCDQKLNNLKPKLNQHRLACLLAASQPYSGAWLTAIPMGSSGTLLDNDCLRIGIQCW</sequence>
<evidence type="ECO:0000313" key="3">
    <source>
        <dbReference type="Proteomes" id="UP000515154"/>
    </source>
</evidence>
<dbReference type="AlphaFoldDB" id="A0A6P7TSZ9"/>
<dbReference type="Proteomes" id="UP000515154">
    <property type="component" value="Unplaced"/>
</dbReference>
<dbReference type="PANTHER" id="PTHR48462">
    <property type="entry name" value="PROTEIN, PUTATIVE-RELATED"/>
    <property type="match status" value="1"/>
</dbReference>
<feature type="compositionally biased region" description="Basic and acidic residues" evidence="1">
    <location>
        <begin position="46"/>
        <end position="58"/>
    </location>
</feature>
<dbReference type="PROSITE" id="PS50878">
    <property type="entry name" value="RT_POL"/>
    <property type="match status" value="1"/>
</dbReference>
<dbReference type="InterPro" id="IPR043502">
    <property type="entry name" value="DNA/RNA_pol_sf"/>
</dbReference>